<name>A0A6C0X6A2_9CRYP</name>
<sequence length="124" mass="14616">MPQLDLMHFFSQFFWFSVGFSFLHIFTLHNIMPTIFMNLKFRQKKIQLLASSINKNKGGALNLFKSYDSVIVRLFRFWKTFFLQTLSSGFGWVSVCTKIFNNYGFFLINKDFMSVIASSYESKV</sequence>
<dbReference type="EMBL" id="MK292549">
    <property type="protein sequence ID" value="QIC54962.1"/>
    <property type="molecule type" value="Genomic_DNA"/>
</dbReference>
<feature type="domain" description="ATP synthase YMF19-like N-terminal" evidence="8">
    <location>
        <begin position="2"/>
        <end position="74"/>
    </location>
</feature>
<dbReference type="GO" id="GO:0031966">
    <property type="term" value="C:mitochondrial membrane"/>
    <property type="evidence" value="ECO:0007669"/>
    <property type="project" value="UniProtKB-SubCell"/>
</dbReference>
<evidence type="ECO:0000256" key="6">
    <source>
        <dbReference type="ARBA" id="ARBA00023310"/>
    </source>
</evidence>
<feature type="transmembrane region" description="Helical" evidence="7">
    <location>
        <begin position="12"/>
        <end position="36"/>
    </location>
</feature>
<proteinExistence type="predicted"/>
<accession>A0A6C0X6A2</accession>
<keyword evidence="6" id="KW-0066">ATP synthesis</keyword>
<evidence type="ECO:0000256" key="1">
    <source>
        <dbReference type="ARBA" id="ARBA00004325"/>
    </source>
</evidence>
<organism evidence="9">
    <name type="scientific">Baffinella frigidus</name>
    <dbReference type="NCBI Taxonomy" id="2571260"/>
    <lineage>
        <taxon>Eukaryota</taxon>
        <taxon>Cryptophyceae</taxon>
        <taxon>Cryptomonadales</taxon>
        <taxon>Baffinellaceae</taxon>
        <taxon>Baffinella</taxon>
    </lineage>
</organism>
<evidence type="ECO:0000256" key="5">
    <source>
        <dbReference type="ARBA" id="ARBA00023136"/>
    </source>
</evidence>
<evidence type="ECO:0000313" key="9">
    <source>
        <dbReference type="EMBL" id="QIC54962.1"/>
    </source>
</evidence>
<protein>
    <submittedName>
        <fullName evidence="9">ATP synthase F0 subunit 8</fullName>
    </submittedName>
</protein>
<reference evidence="9" key="1">
    <citation type="submission" date="2018-12" db="EMBL/GenBank/DDBJ databases">
        <authorList>
            <person name="hu s."/>
            <person name="Xu Y."/>
            <person name="Xu B."/>
            <person name="Li F."/>
        </authorList>
    </citation>
    <scope>NUCLEOTIDE SEQUENCE</scope>
</reference>
<dbReference type="GO" id="GO:0006754">
    <property type="term" value="P:ATP biosynthetic process"/>
    <property type="evidence" value="ECO:0007669"/>
    <property type="project" value="UniProtKB-KW"/>
</dbReference>
<keyword evidence="3 7" id="KW-1133">Transmembrane helix</keyword>
<evidence type="ECO:0000256" key="4">
    <source>
        <dbReference type="ARBA" id="ARBA00023128"/>
    </source>
</evidence>
<comment type="subcellular location">
    <subcellularLocation>
        <location evidence="1">Mitochondrion membrane</location>
    </subcellularLocation>
</comment>
<keyword evidence="4 9" id="KW-0496">Mitochondrion</keyword>
<reference evidence="9" key="2">
    <citation type="journal article" date="2019" name="Mitochondrial DNA Part B Resour">
        <title>The complete mitochondrial genome of a marine microalgae Cryptophyceae sp. CCMP2293.</title>
        <authorList>
            <person name="Hu S."/>
            <person name="Xu Y."/>
            <person name="Xu B."/>
            <person name="Li F."/>
        </authorList>
    </citation>
    <scope>NUCLEOTIDE SEQUENCE</scope>
</reference>
<keyword evidence="5 7" id="KW-0472">Membrane</keyword>
<evidence type="ECO:0000256" key="2">
    <source>
        <dbReference type="ARBA" id="ARBA00022692"/>
    </source>
</evidence>
<dbReference type="Pfam" id="PF02326">
    <property type="entry name" value="YMF19"/>
    <property type="match status" value="1"/>
</dbReference>
<evidence type="ECO:0000256" key="3">
    <source>
        <dbReference type="ARBA" id="ARBA00022989"/>
    </source>
</evidence>
<keyword evidence="2 7" id="KW-0812">Transmembrane</keyword>
<dbReference type="AlphaFoldDB" id="A0A6C0X6A2"/>
<gene>
    <name evidence="9" type="primary">atp8</name>
</gene>
<dbReference type="InterPro" id="IPR003319">
    <property type="entry name" value="YMF19-like_N"/>
</dbReference>
<evidence type="ECO:0000256" key="7">
    <source>
        <dbReference type="SAM" id="Phobius"/>
    </source>
</evidence>
<evidence type="ECO:0000259" key="8">
    <source>
        <dbReference type="Pfam" id="PF02326"/>
    </source>
</evidence>
<geneLocation type="mitochondrion" evidence="9"/>